<dbReference type="AlphaFoldDB" id="A0A377N7F8"/>
<dbReference type="SUPFAM" id="SSF51735">
    <property type="entry name" value="NAD(P)-binding Rossmann-fold domains"/>
    <property type="match status" value="1"/>
</dbReference>
<feature type="transmembrane region" description="Helical" evidence="9">
    <location>
        <begin position="33"/>
        <end position="51"/>
    </location>
</feature>
<dbReference type="PROSITE" id="PS51201">
    <property type="entry name" value="RCK_N"/>
    <property type="match status" value="1"/>
</dbReference>
<evidence type="ECO:0000256" key="5">
    <source>
        <dbReference type="ARBA" id="ARBA00022692"/>
    </source>
</evidence>
<name>A0A377N7F8_9GAMM</name>
<dbReference type="GO" id="GO:0008324">
    <property type="term" value="F:monoatomic cation transmembrane transporter activity"/>
    <property type="evidence" value="ECO:0007669"/>
    <property type="project" value="InterPro"/>
</dbReference>
<comment type="subcellular location">
    <subcellularLocation>
        <location evidence="1">Membrane</location>
        <topology evidence="1">Multi-pass membrane protein</topology>
    </subcellularLocation>
</comment>
<keyword evidence="6 9" id="KW-1133">Transmembrane helix</keyword>
<feature type="transmembrane region" description="Helical" evidence="9">
    <location>
        <begin position="57"/>
        <end position="76"/>
    </location>
</feature>
<dbReference type="InterPro" id="IPR006153">
    <property type="entry name" value="Cation/H_exchanger_TM"/>
</dbReference>
<dbReference type="EMBL" id="UGGO01000001">
    <property type="protein sequence ID" value="STQ43491.1"/>
    <property type="molecule type" value="Genomic_DNA"/>
</dbReference>
<evidence type="ECO:0000256" key="6">
    <source>
        <dbReference type="ARBA" id="ARBA00022989"/>
    </source>
</evidence>
<dbReference type="InterPro" id="IPR036291">
    <property type="entry name" value="NAD(P)-bd_dom_sf"/>
</dbReference>
<protein>
    <submittedName>
        <fullName evidence="11">Inner membrane protein ybaL</fullName>
    </submittedName>
</protein>
<dbReference type="Pfam" id="PF02254">
    <property type="entry name" value="TrkA_N"/>
    <property type="match status" value="1"/>
</dbReference>
<sequence length="532" mass="56808">MHNSTPLITTIVGGLVLAFLFGMLANRLKISPLVGYLAAGVLAGPFTPGFVADTSLAPELAEIGVILLMFGVGLHFSLKDLLAVKSIAIPGAVLQIAVATLLGIGLSRLLDWDLAAGLVFGLCLSTASTVVLLRALEERQLIDSQRGQIAIGWLIVEDLVMVLTLVLLPAFSSMMESEHSSFGALGMELAITIGKVIAFMVLMMVVGRRLVPWILARTASTGSRELFTLAVLALALGIAYGAVELFDVSFALGAFFAGMVLNESELSQRAAHDTLPLRDAFAVLFFVSVGMLFDPLIIIREPLAVLATLGIIVFGKSIAAFLLVKTFGHSRRTALTISVSLAQIGEFAFILAGLGITLGMLSEHGRNLVLAGAILSIMLNPLLFTLLEKYLAKTETIDDQSVEEAVEDEKQIPFDLCNHALLVGYGRVGSLLGEKLQAAGIPLVVIENSRPRVEALREQGISTVLGNAANQEVMDLARLDCARWLLVTIPNGYEAGEIVASARTKRRISKSSPARTMTTKCVTSWSAAQTKW</sequence>
<evidence type="ECO:0000259" key="10">
    <source>
        <dbReference type="PROSITE" id="PS51201"/>
    </source>
</evidence>
<dbReference type="NCBIfam" id="TIGR00932">
    <property type="entry name" value="2a37"/>
    <property type="match status" value="1"/>
</dbReference>
<dbReference type="GO" id="GO:0006813">
    <property type="term" value="P:potassium ion transport"/>
    <property type="evidence" value="ECO:0007669"/>
    <property type="project" value="InterPro"/>
</dbReference>
<evidence type="ECO:0000256" key="8">
    <source>
        <dbReference type="ARBA" id="ARBA00023136"/>
    </source>
</evidence>
<reference evidence="11 12" key="1">
    <citation type="submission" date="2018-06" db="EMBL/GenBank/DDBJ databases">
        <authorList>
            <consortium name="Pathogen Informatics"/>
            <person name="Doyle S."/>
        </authorList>
    </citation>
    <scope>NUCLEOTIDE SEQUENCE [LARGE SCALE GENOMIC DNA]</scope>
    <source>
        <strain evidence="11 12">NCTC12157</strain>
    </source>
</reference>
<feature type="transmembrane region" description="Helical" evidence="9">
    <location>
        <begin position="115"/>
        <end position="136"/>
    </location>
</feature>
<dbReference type="PANTHER" id="PTHR42751:SF1">
    <property type="entry name" value="CATION_PROTON ANTIPORTER YBAL-RELATED"/>
    <property type="match status" value="1"/>
</dbReference>
<evidence type="ECO:0000313" key="11">
    <source>
        <dbReference type="EMBL" id="STQ43491.1"/>
    </source>
</evidence>
<proteinExistence type="inferred from homology"/>
<feature type="transmembrane region" description="Helical" evidence="9">
    <location>
        <begin position="183"/>
        <end position="206"/>
    </location>
</feature>
<organism evidence="11 12">
    <name type="scientific">Ewingella americana</name>
    <dbReference type="NCBI Taxonomy" id="41202"/>
    <lineage>
        <taxon>Bacteria</taxon>
        <taxon>Pseudomonadati</taxon>
        <taxon>Pseudomonadota</taxon>
        <taxon>Gammaproteobacteria</taxon>
        <taxon>Enterobacterales</taxon>
        <taxon>Yersiniaceae</taxon>
        <taxon>Ewingella</taxon>
    </lineage>
</organism>
<feature type="domain" description="RCK N-terminal" evidence="10">
    <location>
        <begin position="417"/>
        <end position="532"/>
    </location>
</feature>
<dbReference type="InterPro" id="IPR003148">
    <property type="entry name" value="RCK_N"/>
</dbReference>
<feature type="transmembrane region" description="Helical" evidence="9">
    <location>
        <begin position="148"/>
        <end position="171"/>
    </location>
</feature>
<evidence type="ECO:0000256" key="3">
    <source>
        <dbReference type="ARBA" id="ARBA00022448"/>
    </source>
</evidence>
<keyword evidence="3" id="KW-0813">Transport</keyword>
<evidence type="ECO:0000256" key="9">
    <source>
        <dbReference type="SAM" id="Phobius"/>
    </source>
</evidence>
<evidence type="ECO:0000256" key="1">
    <source>
        <dbReference type="ARBA" id="ARBA00004141"/>
    </source>
</evidence>
<evidence type="ECO:0000313" key="12">
    <source>
        <dbReference type="Proteomes" id="UP000254304"/>
    </source>
</evidence>
<feature type="transmembrane region" description="Helical" evidence="9">
    <location>
        <begin position="6"/>
        <end position="26"/>
    </location>
</feature>
<keyword evidence="7" id="KW-0406">Ion transport</keyword>
<dbReference type="NCBIfam" id="NF007950">
    <property type="entry name" value="PRK10669.1"/>
    <property type="match status" value="1"/>
</dbReference>
<dbReference type="Gene3D" id="3.40.50.720">
    <property type="entry name" value="NAD(P)-binding Rossmann-like Domain"/>
    <property type="match status" value="1"/>
</dbReference>
<feature type="transmembrane region" description="Helical" evidence="9">
    <location>
        <begin position="335"/>
        <end position="356"/>
    </location>
</feature>
<dbReference type="Gene3D" id="1.20.1530.20">
    <property type="match status" value="1"/>
</dbReference>
<feature type="transmembrane region" description="Helical" evidence="9">
    <location>
        <begin position="88"/>
        <end position="109"/>
    </location>
</feature>
<accession>A0A377N7F8</accession>
<feature type="transmembrane region" description="Helical" evidence="9">
    <location>
        <begin position="226"/>
        <end position="243"/>
    </location>
</feature>
<evidence type="ECO:0000256" key="4">
    <source>
        <dbReference type="ARBA" id="ARBA00022449"/>
    </source>
</evidence>
<dbReference type="GO" id="GO:1902600">
    <property type="term" value="P:proton transmembrane transport"/>
    <property type="evidence" value="ECO:0007669"/>
    <property type="project" value="InterPro"/>
</dbReference>
<feature type="transmembrane region" description="Helical" evidence="9">
    <location>
        <begin position="368"/>
        <end position="387"/>
    </location>
</feature>
<dbReference type="Pfam" id="PF00999">
    <property type="entry name" value="Na_H_Exchanger"/>
    <property type="match status" value="1"/>
</dbReference>
<feature type="transmembrane region" description="Helical" evidence="9">
    <location>
        <begin position="279"/>
        <end position="298"/>
    </location>
</feature>
<comment type="similarity">
    <text evidence="2">Belongs to the monovalent cation:proton antiporter 2 (CPA2) transporter (TC 2.A.37) family.</text>
</comment>
<dbReference type="GO" id="GO:0016020">
    <property type="term" value="C:membrane"/>
    <property type="evidence" value="ECO:0007669"/>
    <property type="project" value="UniProtKB-SubCell"/>
</dbReference>
<dbReference type="InterPro" id="IPR004771">
    <property type="entry name" value="K/H_exchanger"/>
</dbReference>
<feature type="transmembrane region" description="Helical" evidence="9">
    <location>
        <begin position="304"/>
        <end position="323"/>
    </location>
</feature>
<dbReference type="PANTHER" id="PTHR42751">
    <property type="entry name" value="SODIUM/HYDROGEN EXCHANGER FAMILY/TRKA DOMAIN PROTEIN"/>
    <property type="match status" value="1"/>
</dbReference>
<keyword evidence="8 9" id="KW-0472">Membrane</keyword>
<gene>
    <name evidence="11" type="primary">ybaL</name>
    <name evidence="11" type="ORF">NCTC12157_01181</name>
</gene>
<dbReference type="InterPro" id="IPR038770">
    <property type="entry name" value="Na+/solute_symporter_sf"/>
</dbReference>
<evidence type="ECO:0000256" key="2">
    <source>
        <dbReference type="ARBA" id="ARBA00005551"/>
    </source>
</evidence>
<dbReference type="GO" id="GO:0015297">
    <property type="term" value="F:antiporter activity"/>
    <property type="evidence" value="ECO:0007669"/>
    <property type="project" value="UniProtKB-KW"/>
</dbReference>
<evidence type="ECO:0000256" key="7">
    <source>
        <dbReference type="ARBA" id="ARBA00023065"/>
    </source>
</evidence>
<keyword evidence="4" id="KW-0050">Antiport</keyword>
<keyword evidence="5 9" id="KW-0812">Transmembrane</keyword>
<dbReference type="Proteomes" id="UP000254304">
    <property type="component" value="Unassembled WGS sequence"/>
</dbReference>